<dbReference type="UniPathway" id="UPA00538">
    <property type="reaction ID" value="UER00592"/>
</dbReference>
<dbReference type="GO" id="GO:0033819">
    <property type="term" value="F:lipoyl(octanoyl) transferase activity"/>
    <property type="evidence" value="ECO:0007669"/>
    <property type="project" value="UniProtKB-EC"/>
</dbReference>
<keyword evidence="6 9" id="KW-0012">Acyltransferase</keyword>
<evidence type="ECO:0000256" key="1">
    <source>
        <dbReference type="ARBA" id="ARBA00004173"/>
    </source>
</evidence>
<evidence type="ECO:0000256" key="5">
    <source>
        <dbReference type="ARBA" id="ARBA00022679"/>
    </source>
</evidence>
<dbReference type="PROSITE" id="PS01313">
    <property type="entry name" value="LIPB"/>
    <property type="match status" value="1"/>
</dbReference>
<dbReference type="SUPFAM" id="SSF55681">
    <property type="entry name" value="Class II aaRS and biotin synthetases"/>
    <property type="match status" value="1"/>
</dbReference>
<dbReference type="GO" id="GO:0009249">
    <property type="term" value="P:protein lipoylation"/>
    <property type="evidence" value="ECO:0007669"/>
    <property type="project" value="Ensembl"/>
</dbReference>
<evidence type="ECO:0000256" key="2">
    <source>
        <dbReference type="ARBA" id="ARBA00004821"/>
    </source>
</evidence>
<protein>
    <recommendedName>
        <fullName evidence="8 9">Octanoyl-[acyl-carrier-protein]:protein N-octanoyltransferase LIPT2, mitochondrial</fullName>
        <ecNumber evidence="4 9">2.3.1.181</ecNumber>
    </recommendedName>
</protein>
<evidence type="ECO:0000313" key="14">
    <source>
        <dbReference type="Ensembl" id="ENSNNAP00000014091.1"/>
    </source>
</evidence>
<feature type="binding site" evidence="11">
    <location>
        <begin position="150"/>
        <end position="152"/>
    </location>
    <ligand>
        <name>substrate</name>
    </ligand>
</feature>
<comment type="similarity">
    <text evidence="3 9">Belongs to the LipB family.</text>
</comment>
<name>A0A8C6XGE4_NAJNA</name>
<evidence type="ECO:0000256" key="10">
    <source>
        <dbReference type="PIRSR" id="PIRSR016262-1"/>
    </source>
</evidence>
<proteinExistence type="inferred from homology"/>
<dbReference type="FunFam" id="3.30.930.10:FF:000035">
    <property type="entry name" value="Putative lipoyltransferase 2, mitochondrial"/>
    <property type="match status" value="1"/>
</dbReference>
<dbReference type="PROSITE" id="PS51733">
    <property type="entry name" value="BPL_LPL_CATALYTIC"/>
    <property type="match status" value="1"/>
</dbReference>
<evidence type="ECO:0000256" key="12">
    <source>
        <dbReference type="PIRSR" id="PIRSR016262-3"/>
    </source>
</evidence>
<keyword evidence="15" id="KW-1185">Reference proteome</keyword>
<dbReference type="EC" id="2.3.1.181" evidence="4 9"/>
<comment type="pathway">
    <text evidence="2 9">Protein modification; protein lipoylation via endogenous pathway; protein N(6)-(lipoyl)lysine from octanoyl-[acyl-carrier-protein]: step 1/2.</text>
</comment>
<dbReference type="CDD" id="cd16444">
    <property type="entry name" value="LipB"/>
    <property type="match status" value="1"/>
</dbReference>
<feature type="domain" description="BPL/LPL catalytic" evidence="13">
    <location>
        <begin position="37"/>
        <end position="220"/>
    </location>
</feature>
<evidence type="ECO:0000256" key="4">
    <source>
        <dbReference type="ARBA" id="ARBA00012334"/>
    </source>
</evidence>
<dbReference type="OrthoDB" id="19908at2759"/>
<evidence type="ECO:0000256" key="7">
    <source>
        <dbReference type="ARBA" id="ARBA00052863"/>
    </source>
</evidence>
<dbReference type="Ensembl" id="ENSNNAT00000014773.1">
    <property type="protein sequence ID" value="ENSNNAP00000014091.1"/>
    <property type="gene ID" value="ENSNNAG00000009503.1"/>
</dbReference>
<feature type="binding site" evidence="11">
    <location>
        <begin position="163"/>
        <end position="165"/>
    </location>
    <ligand>
        <name>substrate</name>
    </ligand>
</feature>
<dbReference type="InterPro" id="IPR004143">
    <property type="entry name" value="BPL_LPL_catalytic"/>
</dbReference>
<dbReference type="AlphaFoldDB" id="A0A8C6XGE4"/>
<dbReference type="PANTHER" id="PTHR10993">
    <property type="entry name" value="OCTANOYLTRANSFERASE"/>
    <property type="match status" value="1"/>
</dbReference>
<feature type="active site" description="Acyl-thioester intermediate" evidence="10">
    <location>
        <position position="181"/>
    </location>
</feature>
<organism evidence="14 15">
    <name type="scientific">Naja naja</name>
    <name type="common">Indian cobra</name>
    <dbReference type="NCBI Taxonomy" id="35670"/>
    <lineage>
        <taxon>Eukaryota</taxon>
        <taxon>Metazoa</taxon>
        <taxon>Chordata</taxon>
        <taxon>Craniata</taxon>
        <taxon>Vertebrata</taxon>
        <taxon>Euteleostomi</taxon>
        <taxon>Lepidosauria</taxon>
        <taxon>Squamata</taxon>
        <taxon>Bifurcata</taxon>
        <taxon>Unidentata</taxon>
        <taxon>Episquamata</taxon>
        <taxon>Toxicofera</taxon>
        <taxon>Serpentes</taxon>
        <taxon>Colubroidea</taxon>
        <taxon>Elapidae</taxon>
        <taxon>Elapinae</taxon>
        <taxon>Naja</taxon>
    </lineage>
</organism>
<evidence type="ECO:0000256" key="6">
    <source>
        <dbReference type="ARBA" id="ARBA00023315"/>
    </source>
</evidence>
<comment type="subcellular location">
    <subcellularLocation>
        <location evidence="1 9">Mitochondrion</location>
    </subcellularLocation>
</comment>
<evidence type="ECO:0000256" key="11">
    <source>
        <dbReference type="PIRSR" id="PIRSR016262-2"/>
    </source>
</evidence>
<dbReference type="PIRSF" id="PIRSF016262">
    <property type="entry name" value="LPLase"/>
    <property type="match status" value="1"/>
</dbReference>
<gene>
    <name evidence="14" type="primary">LIPT2</name>
</gene>
<reference evidence="14" key="2">
    <citation type="submission" date="2025-09" db="UniProtKB">
        <authorList>
            <consortium name="Ensembl"/>
        </authorList>
    </citation>
    <scope>IDENTIFICATION</scope>
</reference>
<reference evidence="14" key="1">
    <citation type="submission" date="2025-08" db="UniProtKB">
        <authorList>
            <consortium name="Ensembl"/>
        </authorList>
    </citation>
    <scope>IDENTIFICATION</scope>
</reference>
<dbReference type="Proteomes" id="UP000694559">
    <property type="component" value="Unplaced"/>
</dbReference>
<evidence type="ECO:0000256" key="8">
    <source>
        <dbReference type="ARBA" id="ARBA00071279"/>
    </source>
</evidence>
<accession>A0A8C6XGE4</accession>
<keyword evidence="9" id="KW-0496">Mitochondrion</keyword>
<dbReference type="InterPro" id="IPR045864">
    <property type="entry name" value="aa-tRNA-synth_II/BPL/LPL"/>
</dbReference>
<sequence>MRAPPAVRLVRLGRASLGASLRAQAAGAAALRGPGAAEEPERLVVWEPRGPVYTAGLRGEEEPGLAERLRALGAEVARLGRGGRLTFHGPGQLVAYPVLDLRRRRLALRAYVASLERLARDACRRLGLPAARALPPPRTGVWLGDRKLCAIGVHCGQHITTHGLALNCCTDLTWFDHIVPCGLEGLGVTSLSQELHRHVSVEEATQAFLEVFQEVFNCNLIEEPGVEE</sequence>
<dbReference type="InterPro" id="IPR000544">
    <property type="entry name" value="Octanoyltransferase"/>
</dbReference>
<dbReference type="PANTHER" id="PTHR10993:SF7">
    <property type="entry name" value="LIPOYLTRANSFERASE 2, MITOCHONDRIAL-RELATED"/>
    <property type="match status" value="1"/>
</dbReference>
<dbReference type="Gene3D" id="3.30.930.10">
    <property type="entry name" value="Bira Bifunctional Protein, Domain 2"/>
    <property type="match status" value="1"/>
</dbReference>
<dbReference type="NCBIfam" id="TIGR00214">
    <property type="entry name" value="lipB"/>
    <property type="match status" value="1"/>
</dbReference>
<evidence type="ECO:0000313" key="15">
    <source>
        <dbReference type="Proteomes" id="UP000694559"/>
    </source>
</evidence>
<comment type="function">
    <text evidence="9">Catalyzes the transfer of endogenously produced octanoic acid from octanoyl-acyl-carrier-protein onto the lipoyl domains of lipoate-dependent enzymes. Lipoyl-ACP can also act as a substrate although octanoyl-ACP is likely to be the physiological substrate.</text>
</comment>
<dbReference type="GO" id="GO:2000376">
    <property type="term" value="P:positive regulation of oxygen metabolic process"/>
    <property type="evidence" value="ECO:0007669"/>
    <property type="project" value="Ensembl"/>
</dbReference>
<feature type="site" description="Lowers pKa of active site Cys" evidence="12">
    <location>
        <position position="147"/>
    </location>
</feature>
<evidence type="ECO:0000259" key="13">
    <source>
        <dbReference type="PROSITE" id="PS51733"/>
    </source>
</evidence>
<feature type="binding site" evidence="11">
    <location>
        <begin position="81"/>
        <end position="88"/>
    </location>
    <ligand>
        <name>substrate</name>
    </ligand>
</feature>
<dbReference type="Pfam" id="PF21948">
    <property type="entry name" value="LplA-B_cat"/>
    <property type="match status" value="1"/>
</dbReference>
<dbReference type="InterPro" id="IPR020605">
    <property type="entry name" value="Octanoyltransferase_CS"/>
</dbReference>
<dbReference type="GeneTree" id="ENSGT00390000006450"/>
<dbReference type="GO" id="GO:0005739">
    <property type="term" value="C:mitochondrion"/>
    <property type="evidence" value="ECO:0007669"/>
    <property type="project" value="UniProtKB-SubCell"/>
</dbReference>
<evidence type="ECO:0000256" key="9">
    <source>
        <dbReference type="PIRNR" id="PIRNR016262"/>
    </source>
</evidence>
<keyword evidence="5 9" id="KW-0808">Transferase</keyword>
<dbReference type="OMA" id="GEVTYHC"/>
<evidence type="ECO:0000256" key="3">
    <source>
        <dbReference type="ARBA" id="ARBA00007907"/>
    </source>
</evidence>
<comment type="catalytic activity">
    <reaction evidence="7">
        <text>octanoyl-[ACP] + L-lysyl-[protein] = N(6)-octanoyl-L-lysyl-[protein] + holo-[ACP] + H(+)</text>
        <dbReference type="Rhea" id="RHEA:17665"/>
        <dbReference type="Rhea" id="RHEA-COMP:9636"/>
        <dbReference type="Rhea" id="RHEA-COMP:9685"/>
        <dbReference type="Rhea" id="RHEA-COMP:9752"/>
        <dbReference type="Rhea" id="RHEA-COMP:9928"/>
        <dbReference type="ChEBI" id="CHEBI:15378"/>
        <dbReference type="ChEBI" id="CHEBI:29969"/>
        <dbReference type="ChEBI" id="CHEBI:64479"/>
        <dbReference type="ChEBI" id="CHEBI:78463"/>
        <dbReference type="ChEBI" id="CHEBI:78809"/>
        <dbReference type="EC" id="2.3.1.181"/>
    </reaction>
    <physiologicalReaction direction="left-to-right" evidence="7">
        <dbReference type="Rhea" id="RHEA:17666"/>
    </physiologicalReaction>
</comment>